<organism evidence="8 9">
    <name type="scientific">Mycobacterium saskatchewanense</name>
    <dbReference type="NCBI Taxonomy" id="220927"/>
    <lineage>
        <taxon>Bacteria</taxon>
        <taxon>Bacillati</taxon>
        <taxon>Actinomycetota</taxon>
        <taxon>Actinomycetes</taxon>
        <taxon>Mycobacteriales</taxon>
        <taxon>Mycobacteriaceae</taxon>
        <taxon>Mycobacterium</taxon>
        <taxon>Mycobacterium simiae complex</taxon>
    </lineage>
</organism>
<evidence type="ECO:0000256" key="4">
    <source>
        <dbReference type="ARBA" id="ARBA00022692"/>
    </source>
</evidence>
<accession>A0AAJ3TVI5</accession>
<dbReference type="PANTHER" id="PTHR33884:SF3">
    <property type="entry name" value="UPF0410 PROTEIN YMGE"/>
    <property type="match status" value="1"/>
</dbReference>
<comment type="caution">
    <text evidence="8">The sequence shown here is derived from an EMBL/GenBank/DDBJ whole genome shotgun (WGS) entry which is preliminary data.</text>
</comment>
<dbReference type="EMBL" id="LQPR01000049">
    <property type="protein sequence ID" value="ORW68925.1"/>
    <property type="molecule type" value="Genomic_DNA"/>
</dbReference>
<keyword evidence="3" id="KW-1003">Cell membrane</keyword>
<dbReference type="InterPro" id="IPR007341">
    <property type="entry name" value="Transgly_assoc"/>
</dbReference>
<dbReference type="GO" id="GO:0005886">
    <property type="term" value="C:plasma membrane"/>
    <property type="evidence" value="ECO:0007669"/>
    <property type="project" value="UniProtKB-SubCell"/>
</dbReference>
<evidence type="ECO:0000313" key="9">
    <source>
        <dbReference type="Proteomes" id="UP000193387"/>
    </source>
</evidence>
<keyword evidence="5 7" id="KW-1133">Transmembrane helix</keyword>
<comment type="subcellular location">
    <subcellularLocation>
        <location evidence="1">Cell membrane</location>
        <topology evidence="1">Multi-pass membrane protein</topology>
    </subcellularLocation>
</comment>
<gene>
    <name evidence="8" type="ORF">AWC23_19330</name>
</gene>
<proteinExistence type="inferred from homology"/>
<evidence type="ECO:0008006" key="10">
    <source>
        <dbReference type="Google" id="ProtNLM"/>
    </source>
</evidence>
<keyword evidence="9" id="KW-1185">Reference proteome</keyword>
<evidence type="ECO:0000256" key="7">
    <source>
        <dbReference type="SAM" id="Phobius"/>
    </source>
</evidence>
<dbReference type="Proteomes" id="UP000193387">
    <property type="component" value="Unassembled WGS sequence"/>
</dbReference>
<dbReference type="RefSeq" id="WP_085257135.1">
    <property type="nucleotide sequence ID" value="NZ_AP022573.1"/>
</dbReference>
<feature type="transmembrane region" description="Helical" evidence="7">
    <location>
        <begin position="74"/>
        <end position="94"/>
    </location>
</feature>
<evidence type="ECO:0000256" key="6">
    <source>
        <dbReference type="ARBA" id="ARBA00023136"/>
    </source>
</evidence>
<protein>
    <recommendedName>
        <fullName evidence="10">Transglycosylase</fullName>
    </recommendedName>
</protein>
<keyword evidence="4 7" id="KW-0812">Transmembrane</keyword>
<comment type="similarity">
    <text evidence="2">Belongs to the UPF0410 family.</text>
</comment>
<reference evidence="8 9" key="1">
    <citation type="submission" date="2016-01" db="EMBL/GenBank/DDBJ databases">
        <title>The new phylogeny of the genus Mycobacterium.</title>
        <authorList>
            <person name="Tarcisio F."/>
            <person name="Conor M."/>
            <person name="Antonella G."/>
            <person name="Elisabetta G."/>
            <person name="Giulia F.S."/>
            <person name="Sara T."/>
            <person name="Anna F."/>
            <person name="Clotilde B."/>
            <person name="Roberto B."/>
            <person name="Veronica D.S."/>
            <person name="Fabio R."/>
            <person name="Monica P."/>
            <person name="Olivier J."/>
            <person name="Enrico T."/>
            <person name="Nicola S."/>
        </authorList>
    </citation>
    <scope>NUCLEOTIDE SEQUENCE [LARGE SCALE GENOMIC DNA]</scope>
    <source>
        <strain evidence="8 9">DSM 44616</strain>
    </source>
</reference>
<dbReference type="AlphaFoldDB" id="A0AAJ3TVI5"/>
<sequence length="100" mass="10323">MDVMAATEFLARSSTLTSVGWIGYIIIGGLAGALASKIMSGSGAGILMDIVIGVVGALIGGFILSFFLKTGSGGYIFTFFTALLGSLLLLLWVVGMVRRT</sequence>
<evidence type="ECO:0000256" key="1">
    <source>
        <dbReference type="ARBA" id="ARBA00004651"/>
    </source>
</evidence>
<name>A0AAJ3TVI5_9MYCO</name>
<evidence type="ECO:0000313" key="8">
    <source>
        <dbReference type="EMBL" id="ORW68925.1"/>
    </source>
</evidence>
<feature type="transmembrane region" description="Helical" evidence="7">
    <location>
        <begin position="46"/>
        <end position="68"/>
    </location>
</feature>
<dbReference type="Pfam" id="PF04226">
    <property type="entry name" value="Transgly_assoc"/>
    <property type="match status" value="1"/>
</dbReference>
<evidence type="ECO:0000256" key="5">
    <source>
        <dbReference type="ARBA" id="ARBA00022989"/>
    </source>
</evidence>
<evidence type="ECO:0000256" key="2">
    <source>
        <dbReference type="ARBA" id="ARBA00011006"/>
    </source>
</evidence>
<keyword evidence="6 7" id="KW-0472">Membrane</keyword>
<dbReference type="PANTHER" id="PTHR33884">
    <property type="entry name" value="UPF0410 PROTEIN YMGE"/>
    <property type="match status" value="1"/>
</dbReference>
<feature type="transmembrane region" description="Helical" evidence="7">
    <location>
        <begin position="20"/>
        <end position="39"/>
    </location>
</feature>
<evidence type="ECO:0000256" key="3">
    <source>
        <dbReference type="ARBA" id="ARBA00022475"/>
    </source>
</evidence>